<dbReference type="SUPFAM" id="SSF103088">
    <property type="entry name" value="OmpA-like"/>
    <property type="match status" value="1"/>
</dbReference>
<evidence type="ECO:0000256" key="2">
    <source>
        <dbReference type="SAM" id="SignalP"/>
    </source>
</evidence>
<gene>
    <name evidence="4" type="ORF">Q2T77_09845</name>
</gene>
<dbReference type="PANTHER" id="PTHR30329">
    <property type="entry name" value="STATOR ELEMENT OF FLAGELLAR MOTOR COMPLEX"/>
    <property type="match status" value="1"/>
</dbReference>
<keyword evidence="1" id="KW-0472">Membrane</keyword>
<dbReference type="CDD" id="cd07185">
    <property type="entry name" value="OmpA_C-like"/>
    <property type="match status" value="1"/>
</dbReference>
<keyword evidence="5" id="KW-1185">Reference proteome</keyword>
<dbReference type="Proteomes" id="UP001169027">
    <property type="component" value="Unassembled WGS sequence"/>
</dbReference>
<dbReference type="EMBL" id="JAUKVY010000005">
    <property type="protein sequence ID" value="MDO1532588.1"/>
    <property type="molecule type" value="Genomic_DNA"/>
</dbReference>
<dbReference type="PANTHER" id="PTHR30329:SF21">
    <property type="entry name" value="LIPOPROTEIN YIAD-RELATED"/>
    <property type="match status" value="1"/>
</dbReference>
<dbReference type="PROSITE" id="PS51123">
    <property type="entry name" value="OMPA_2"/>
    <property type="match status" value="1"/>
</dbReference>
<feature type="domain" description="OmpA-like" evidence="3">
    <location>
        <begin position="57"/>
        <end position="181"/>
    </location>
</feature>
<dbReference type="PROSITE" id="PS51257">
    <property type="entry name" value="PROKAR_LIPOPROTEIN"/>
    <property type="match status" value="1"/>
</dbReference>
<evidence type="ECO:0000256" key="1">
    <source>
        <dbReference type="PROSITE-ProRule" id="PRU00473"/>
    </source>
</evidence>
<evidence type="ECO:0000313" key="4">
    <source>
        <dbReference type="EMBL" id="MDO1532588.1"/>
    </source>
</evidence>
<name>A0ABT8S0Y2_9BURK</name>
<evidence type="ECO:0000259" key="3">
    <source>
        <dbReference type="PROSITE" id="PS51123"/>
    </source>
</evidence>
<dbReference type="PRINTS" id="PR01023">
    <property type="entry name" value="NAFLGMOTY"/>
</dbReference>
<accession>A0ABT8S0Y2</accession>
<proteinExistence type="predicted"/>
<evidence type="ECO:0000313" key="5">
    <source>
        <dbReference type="Proteomes" id="UP001169027"/>
    </source>
</evidence>
<feature type="signal peptide" evidence="2">
    <location>
        <begin position="1"/>
        <end position="22"/>
    </location>
</feature>
<comment type="caution">
    <text evidence="4">The sequence shown here is derived from an EMBL/GenBank/DDBJ whole genome shotgun (WGS) entry which is preliminary data.</text>
</comment>
<organism evidence="4 5">
    <name type="scientific">Variovorax ginsengisoli</name>
    <dbReference type="NCBI Taxonomy" id="363844"/>
    <lineage>
        <taxon>Bacteria</taxon>
        <taxon>Pseudomonadati</taxon>
        <taxon>Pseudomonadota</taxon>
        <taxon>Betaproteobacteria</taxon>
        <taxon>Burkholderiales</taxon>
        <taxon>Comamonadaceae</taxon>
        <taxon>Variovorax</taxon>
    </lineage>
</organism>
<protein>
    <submittedName>
        <fullName evidence="4">OmpA family protein</fullName>
    </submittedName>
</protein>
<dbReference type="InterPro" id="IPR036737">
    <property type="entry name" value="OmpA-like_sf"/>
</dbReference>
<dbReference type="Pfam" id="PF00691">
    <property type="entry name" value="OmpA"/>
    <property type="match status" value="1"/>
</dbReference>
<dbReference type="RefSeq" id="WP_301807430.1">
    <property type="nucleotide sequence ID" value="NZ_JAUJZH010000005.1"/>
</dbReference>
<reference evidence="4" key="1">
    <citation type="submission" date="2023-06" db="EMBL/GenBank/DDBJ databases">
        <authorList>
            <person name="Jiang Y."/>
            <person name="Liu Q."/>
        </authorList>
    </citation>
    <scope>NUCLEOTIDE SEQUENCE</scope>
    <source>
        <strain evidence="4">CGMCC 1.12090</strain>
    </source>
</reference>
<dbReference type="InterPro" id="IPR050330">
    <property type="entry name" value="Bact_OuterMem_StrucFunc"/>
</dbReference>
<dbReference type="Gene3D" id="3.30.1330.60">
    <property type="entry name" value="OmpA-like domain"/>
    <property type="match status" value="1"/>
</dbReference>
<dbReference type="InterPro" id="IPR006665">
    <property type="entry name" value="OmpA-like"/>
</dbReference>
<sequence>MKSTRFVLALCAALVAAGCVTKQTYNTEVQKADSYAALSQKLSGELSADQAQITQLQNELKVTLVNEILFPEGGWSLSPKGEQTLGKIAPTLADLKGQQIVVQGFTDNVPIGPELRGRFPSNLELSSARADNVARFLTSKGVPQNTISAQGFGEARPVASNDTPQGRAKNRRVEIVITAANRP</sequence>
<feature type="chain" id="PRO_5045487462" evidence="2">
    <location>
        <begin position="23"/>
        <end position="183"/>
    </location>
</feature>
<keyword evidence="2" id="KW-0732">Signal</keyword>